<sequence>MSWSYLPHTEEDRKTMLAAIGVEKSGDLFADIPAKLHLNRPLNLPEALSEPELAKHLAALAETNANIQEYTCFLGAGAYDHYIPSVIDHILRRSEFYTAYTPYQPEISQGYLQALWEYQALIAELTGLEVSNSSLYDGGTGLAEAAMLTAGVNGRKKFLVAKTVHPHYRAILKTYASDRGYKLTEIGYRDGVLDADELHSKLDKTVSAVIFQSPNFFGCIEDIKAAVDAAHAQGALVIAAVDPISLGLLEAPGNFGVDIVVGEGQSLGIPLSFGGPYLGFFAASEKLMRKIPGRIVGQTVDSDGNRGFVLTLQAREQHIRREKATSNICSNEALCALAAAVYLNTMGKEGFQQVANLSLQKAHYAYKQLTGIKGVETVFGAPFFKEFVIRLNKPVAEVNKDLFANKIIGGFDLGQNYPELNGCVLLSVTENRTRQEIDRLTARLGAIV</sequence>
<comment type="function">
    <text evidence="1 4">The glycine cleavage system catalyzes the degradation of glycine. The P protein binds the alpha-amino group of glycine through its pyridoxal phosphate cofactor; CO(2) is released and the remaining methylamine moiety is then transferred to the lipoamide cofactor of the H protein.</text>
</comment>
<organism evidence="6 7">
    <name type="scientific">Sporomusa ovata</name>
    <dbReference type="NCBI Taxonomy" id="2378"/>
    <lineage>
        <taxon>Bacteria</taxon>
        <taxon>Bacillati</taxon>
        <taxon>Bacillota</taxon>
        <taxon>Negativicutes</taxon>
        <taxon>Selenomonadales</taxon>
        <taxon>Sporomusaceae</taxon>
        <taxon>Sporomusa</taxon>
    </lineage>
</organism>
<dbReference type="GO" id="GO:0004375">
    <property type="term" value="F:glycine dehydrogenase (decarboxylating) activity"/>
    <property type="evidence" value="ECO:0007669"/>
    <property type="project" value="UniProtKB-EC"/>
</dbReference>
<reference evidence="7" key="1">
    <citation type="submission" date="2015-03" db="EMBL/GenBank/DDBJ databases">
        <authorList>
            <person name="Nijsse Bart"/>
        </authorList>
    </citation>
    <scope>NUCLEOTIDE SEQUENCE [LARGE SCALE GENOMIC DNA]</scope>
</reference>
<evidence type="ECO:0000256" key="3">
    <source>
        <dbReference type="ARBA" id="ARBA00049026"/>
    </source>
</evidence>
<dbReference type="EC" id="1.4.4.2" evidence="4"/>
<dbReference type="Gene3D" id="3.90.1150.10">
    <property type="entry name" value="Aspartate Aminotransferase, domain 1"/>
    <property type="match status" value="1"/>
</dbReference>
<dbReference type="GO" id="GO:0019464">
    <property type="term" value="P:glycine decarboxylation via glycine cleavage system"/>
    <property type="evidence" value="ECO:0007669"/>
    <property type="project" value="UniProtKB-UniRule"/>
</dbReference>
<evidence type="ECO:0000256" key="2">
    <source>
        <dbReference type="ARBA" id="ARBA00023002"/>
    </source>
</evidence>
<dbReference type="PANTHER" id="PTHR42806">
    <property type="entry name" value="GLYCINE CLEAVAGE SYSTEM P-PROTEIN"/>
    <property type="match status" value="1"/>
</dbReference>
<dbReference type="InterPro" id="IPR015421">
    <property type="entry name" value="PyrdxlP-dep_Trfase_major"/>
</dbReference>
<dbReference type="InterPro" id="IPR020581">
    <property type="entry name" value="GDC_P"/>
</dbReference>
<feature type="domain" description="Glycine cleavage system P-protein N-terminal" evidence="5">
    <location>
        <begin position="4"/>
        <end position="442"/>
    </location>
</feature>
<dbReference type="EMBL" id="CTRP01000010">
    <property type="protein sequence ID" value="CQR72282.1"/>
    <property type="molecule type" value="Genomic_DNA"/>
</dbReference>
<evidence type="ECO:0000256" key="1">
    <source>
        <dbReference type="ARBA" id="ARBA00003788"/>
    </source>
</evidence>
<dbReference type="InterPro" id="IPR049315">
    <property type="entry name" value="GDC-P_N"/>
</dbReference>
<dbReference type="PIRSF" id="PIRSF006815">
    <property type="entry name" value="GcvPA"/>
    <property type="match status" value="1"/>
</dbReference>
<dbReference type="NCBIfam" id="NF001696">
    <property type="entry name" value="PRK00451.1"/>
    <property type="match status" value="1"/>
</dbReference>
<dbReference type="Pfam" id="PF02347">
    <property type="entry name" value="GDC-P"/>
    <property type="match status" value="1"/>
</dbReference>
<dbReference type="Gene3D" id="3.40.640.10">
    <property type="entry name" value="Type I PLP-dependent aspartate aminotransferase-like (Major domain)"/>
    <property type="match status" value="1"/>
</dbReference>
<evidence type="ECO:0000259" key="5">
    <source>
        <dbReference type="Pfam" id="PF02347"/>
    </source>
</evidence>
<dbReference type="InterPro" id="IPR015422">
    <property type="entry name" value="PyrdxlP-dep_Trfase_small"/>
</dbReference>
<evidence type="ECO:0000313" key="7">
    <source>
        <dbReference type="Proteomes" id="UP000049855"/>
    </source>
</evidence>
<name>A0A0U1KXZ0_9FIRM</name>
<dbReference type="SUPFAM" id="SSF53383">
    <property type="entry name" value="PLP-dependent transferases"/>
    <property type="match status" value="1"/>
</dbReference>
<comment type="subunit">
    <text evidence="4">The glycine cleavage system is composed of four proteins: P, T, L and H. In this organism, the P 'protein' is a heterodimer of two subunits.</text>
</comment>
<dbReference type="InterPro" id="IPR023010">
    <property type="entry name" value="GcvPA"/>
</dbReference>
<dbReference type="GO" id="GO:0009116">
    <property type="term" value="P:nucleoside metabolic process"/>
    <property type="evidence" value="ECO:0007669"/>
    <property type="project" value="InterPro"/>
</dbReference>
<proteinExistence type="inferred from homology"/>
<keyword evidence="2 4" id="KW-0560">Oxidoreductase</keyword>
<dbReference type="RefSeq" id="WP_021167007.1">
    <property type="nucleotide sequence ID" value="NZ_CTRP01000010.1"/>
</dbReference>
<dbReference type="InterPro" id="IPR015424">
    <property type="entry name" value="PyrdxlP-dep_Trfase"/>
</dbReference>
<dbReference type="HAMAP" id="MF_00712">
    <property type="entry name" value="GcvPA"/>
    <property type="match status" value="1"/>
</dbReference>
<dbReference type="CDD" id="cd00613">
    <property type="entry name" value="GDC-P"/>
    <property type="match status" value="1"/>
</dbReference>
<comment type="similarity">
    <text evidence="4">Belongs to the GcvP family. N-terminal subunit subfamily.</text>
</comment>
<comment type="catalytic activity">
    <reaction evidence="3 4">
        <text>N(6)-[(R)-lipoyl]-L-lysyl-[glycine-cleavage complex H protein] + glycine + H(+) = N(6)-[(R)-S(8)-aminomethyldihydrolipoyl]-L-lysyl-[glycine-cleavage complex H protein] + CO2</text>
        <dbReference type="Rhea" id="RHEA:24304"/>
        <dbReference type="Rhea" id="RHEA-COMP:10494"/>
        <dbReference type="Rhea" id="RHEA-COMP:10495"/>
        <dbReference type="ChEBI" id="CHEBI:15378"/>
        <dbReference type="ChEBI" id="CHEBI:16526"/>
        <dbReference type="ChEBI" id="CHEBI:57305"/>
        <dbReference type="ChEBI" id="CHEBI:83099"/>
        <dbReference type="ChEBI" id="CHEBI:83143"/>
        <dbReference type="EC" id="1.4.4.2"/>
    </reaction>
</comment>
<evidence type="ECO:0000313" key="6">
    <source>
        <dbReference type="EMBL" id="CQR72282.1"/>
    </source>
</evidence>
<accession>A0A0U1KXZ0</accession>
<dbReference type="AlphaFoldDB" id="A0A0U1KXZ0"/>
<protein>
    <recommendedName>
        <fullName evidence="4">Probable glycine dehydrogenase (decarboxylating) subunit 1</fullName>
        <ecNumber evidence="4">1.4.4.2</ecNumber>
    </recommendedName>
    <alternativeName>
        <fullName evidence="4">Glycine cleavage system P-protein subunit 1</fullName>
    </alternativeName>
    <alternativeName>
        <fullName evidence="4">Glycine decarboxylase subunit 1</fullName>
    </alternativeName>
    <alternativeName>
        <fullName evidence="4">Glycine dehydrogenase (aminomethyl-transferring) subunit 1</fullName>
    </alternativeName>
</protein>
<dbReference type="PANTHER" id="PTHR42806:SF1">
    <property type="entry name" value="GLYCINE DEHYDROGENASE (DECARBOXYLATING)"/>
    <property type="match status" value="1"/>
</dbReference>
<dbReference type="Proteomes" id="UP000049855">
    <property type="component" value="Unassembled WGS sequence"/>
</dbReference>
<gene>
    <name evidence="4" type="primary">gcvPA</name>
    <name evidence="6" type="ORF">SpAn4DRAFT_2742</name>
</gene>
<evidence type="ECO:0000256" key="4">
    <source>
        <dbReference type="HAMAP-Rule" id="MF_00712"/>
    </source>
</evidence>
<keyword evidence="7" id="KW-1185">Reference proteome</keyword>